<dbReference type="RefSeq" id="WP_015209431.1">
    <property type="nucleotide sequence ID" value="NC_019757.1"/>
</dbReference>
<protein>
    <submittedName>
        <fullName evidence="2">Putative amidophosphoribosyltransferase</fullName>
    </submittedName>
</protein>
<dbReference type="Proteomes" id="UP000010475">
    <property type="component" value="Chromosome"/>
</dbReference>
<dbReference type="InterPro" id="IPR029057">
    <property type="entry name" value="PRTase-like"/>
</dbReference>
<dbReference type="GO" id="GO:0016757">
    <property type="term" value="F:glycosyltransferase activity"/>
    <property type="evidence" value="ECO:0007669"/>
    <property type="project" value="UniProtKB-KW"/>
</dbReference>
<sequence>MHTWTQNFKGLLNLFLQTNCPLCQRNTSDRFCQYCTKQLQNCHLKNPSYLWQQPLPVFGWGLYGGCLKRAIAVMKYDKQPQIAQTLGHLLGEAWLLKSPQKDTQLVVVPIPLHPSRQKERGYNQAALIAQSFCQTTGLKLKINGLERTKETQAQHILSSFEREKNLADAFAVGQVLHRHPPDTPVLLVDDIYTTGATAKSAVYALRQYGITVLGLAAVATAVKDS</sequence>
<dbReference type="CDD" id="cd06223">
    <property type="entry name" value="PRTases_typeI"/>
    <property type="match status" value="1"/>
</dbReference>
<proteinExistence type="inferred from homology"/>
<evidence type="ECO:0000313" key="2">
    <source>
        <dbReference type="EMBL" id="AFZ26189.1"/>
    </source>
</evidence>
<dbReference type="Gene3D" id="3.40.50.2020">
    <property type="match status" value="1"/>
</dbReference>
<dbReference type="InterPro" id="IPR051910">
    <property type="entry name" value="ComF/GntX_DNA_util-trans"/>
</dbReference>
<dbReference type="eggNOG" id="COG1040">
    <property type="taxonomic scope" value="Bacteria"/>
</dbReference>
<evidence type="ECO:0000313" key="3">
    <source>
        <dbReference type="Proteomes" id="UP000010475"/>
    </source>
</evidence>
<dbReference type="HOGENOM" id="CLU_054549_1_0_3"/>
<accession>K9X290</accession>
<keyword evidence="2" id="KW-0808">Transferase</keyword>
<reference evidence="2 3" key="1">
    <citation type="submission" date="2012-06" db="EMBL/GenBank/DDBJ databases">
        <title>Finished chromosome of genome of Cylindrospermum stagnale PCC 7417.</title>
        <authorList>
            <consortium name="US DOE Joint Genome Institute"/>
            <person name="Gugger M."/>
            <person name="Coursin T."/>
            <person name="Rippka R."/>
            <person name="Tandeau De Marsac N."/>
            <person name="Huntemann M."/>
            <person name="Wei C.-L."/>
            <person name="Han J."/>
            <person name="Detter J.C."/>
            <person name="Han C."/>
            <person name="Tapia R."/>
            <person name="Chen A."/>
            <person name="Kyrpides N."/>
            <person name="Mavromatis K."/>
            <person name="Markowitz V."/>
            <person name="Szeto E."/>
            <person name="Ivanova N."/>
            <person name="Pagani I."/>
            <person name="Pati A."/>
            <person name="Goodwin L."/>
            <person name="Nordberg H.P."/>
            <person name="Cantor M.N."/>
            <person name="Hua S.X."/>
            <person name="Woyke T."/>
            <person name="Kerfeld C.A."/>
        </authorList>
    </citation>
    <scope>NUCLEOTIDE SEQUENCE [LARGE SCALE GENOMIC DNA]</scope>
    <source>
        <strain evidence="2 3">PCC 7417</strain>
    </source>
</reference>
<organism evidence="2 3">
    <name type="scientific">Cylindrospermum stagnale PCC 7417</name>
    <dbReference type="NCBI Taxonomy" id="56107"/>
    <lineage>
        <taxon>Bacteria</taxon>
        <taxon>Bacillati</taxon>
        <taxon>Cyanobacteriota</taxon>
        <taxon>Cyanophyceae</taxon>
        <taxon>Nostocales</taxon>
        <taxon>Nostocaceae</taxon>
        <taxon>Cylindrospermum</taxon>
    </lineage>
</organism>
<dbReference type="PATRIC" id="fig|56107.3.peg.4483"/>
<dbReference type="AlphaFoldDB" id="K9X290"/>
<dbReference type="PANTHER" id="PTHR47505:SF1">
    <property type="entry name" value="DNA UTILIZATION PROTEIN YHGH"/>
    <property type="match status" value="1"/>
</dbReference>
<gene>
    <name evidence="2" type="ORF">Cylst_4082</name>
</gene>
<dbReference type="PANTHER" id="PTHR47505">
    <property type="entry name" value="DNA UTILIZATION PROTEIN YHGH"/>
    <property type="match status" value="1"/>
</dbReference>
<evidence type="ECO:0000256" key="1">
    <source>
        <dbReference type="ARBA" id="ARBA00008007"/>
    </source>
</evidence>
<keyword evidence="2" id="KW-0328">Glycosyltransferase</keyword>
<dbReference type="SUPFAM" id="SSF53271">
    <property type="entry name" value="PRTase-like"/>
    <property type="match status" value="1"/>
</dbReference>
<comment type="similarity">
    <text evidence="1">Belongs to the ComF/GntX family.</text>
</comment>
<name>K9X290_9NOST</name>
<dbReference type="STRING" id="56107.Cylst_4082"/>
<dbReference type="InterPro" id="IPR000836">
    <property type="entry name" value="PRTase_dom"/>
</dbReference>
<dbReference type="EMBL" id="CP003642">
    <property type="protein sequence ID" value="AFZ26189.1"/>
    <property type="molecule type" value="Genomic_DNA"/>
</dbReference>
<dbReference type="OrthoDB" id="9779910at2"/>
<keyword evidence="3" id="KW-1185">Reference proteome</keyword>
<dbReference type="KEGG" id="csg:Cylst_4082"/>